<feature type="region of interest" description="Disordered" evidence="11">
    <location>
        <begin position="229"/>
        <end position="304"/>
    </location>
</feature>
<feature type="compositionally biased region" description="Polar residues" evidence="11">
    <location>
        <begin position="798"/>
        <end position="808"/>
    </location>
</feature>
<dbReference type="PROSITE" id="PS01286">
    <property type="entry name" value="FA58C_2"/>
    <property type="match status" value="1"/>
</dbReference>
<evidence type="ECO:0000256" key="11">
    <source>
        <dbReference type="SAM" id="MobiDB-lite"/>
    </source>
</evidence>
<dbReference type="InterPro" id="IPR000421">
    <property type="entry name" value="FA58C"/>
</dbReference>
<dbReference type="OrthoDB" id="6071166at2759"/>
<feature type="compositionally biased region" description="Polar residues" evidence="11">
    <location>
        <begin position="240"/>
        <end position="265"/>
    </location>
</feature>
<evidence type="ECO:0000256" key="12">
    <source>
        <dbReference type="SAM" id="Phobius"/>
    </source>
</evidence>
<dbReference type="GO" id="GO:0005886">
    <property type="term" value="C:plasma membrane"/>
    <property type="evidence" value="ECO:0007669"/>
    <property type="project" value="UniProtKB-SubCell"/>
</dbReference>
<dbReference type="EMBL" id="OA883219">
    <property type="protein sequence ID" value="CAD7278293.1"/>
    <property type="molecule type" value="Genomic_DNA"/>
</dbReference>
<evidence type="ECO:0000259" key="13">
    <source>
        <dbReference type="PROSITE" id="PS50022"/>
    </source>
</evidence>
<feature type="compositionally biased region" description="Polar residues" evidence="11">
    <location>
        <begin position="509"/>
        <end position="518"/>
    </location>
</feature>
<keyword evidence="3 12" id="KW-0812">Transmembrane</keyword>
<feature type="transmembrane region" description="Helical" evidence="12">
    <location>
        <begin position="309"/>
        <end position="338"/>
    </location>
</feature>
<keyword evidence="15" id="KW-1185">Reference proteome</keyword>
<evidence type="ECO:0000256" key="10">
    <source>
        <dbReference type="ARBA" id="ARBA00023180"/>
    </source>
</evidence>
<keyword evidence="9" id="KW-1015">Disulfide bond</keyword>
<accession>A0A7R9GF33</accession>
<feature type="region of interest" description="Disordered" evidence="11">
    <location>
        <begin position="443"/>
        <end position="518"/>
    </location>
</feature>
<evidence type="ECO:0000256" key="3">
    <source>
        <dbReference type="ARBA" id="ARBA00022692"/>
    </source>
</evidence>
<dbReference type="Pfam" id="PF21114">
    <property type="entry name" value="DDR1-2_DS-like"/>
    <property type="match status" value="1"/>
</dbReference>
<dbReference type="AlphaFoldDB" id="A0A7R9GF33"/>
<feature type="domain" description="F5/8 type C" evidence="13">
    <location>
        <begin position="1"/>
        <end position="37"/>
    </location>
</feature>
<feature type="compositionally biased region" description="Polar residues" evidence="11">
    <location>
        <begin position="295"/>
        <end position="304"/>
    </location>
</feature>
<feature type="compositionally biased region" description="Polar residues" evidence="11">
    <location>
        <begin position="454"/>
        <end position="479"/>
    </location>
</feature>
<keyword evidence="7 12" id="KW-1133">Transmembrane helix</keyword>
<gene>
    <name evidence="14" type="ORF">NMOB1V02_LOCUS6001</name>
</gene>
<dbReference type="EMBL" id="CAJPEX010001182">
    <property type="protein sequence ID" value="CAG0918445.1"/>
    <property type="molecule type" value="Genomic_DNA"/>
</dbReference>
<keyword evidence="4" id="KW-0732">Signal</keyword>
<evidence type="ECO:0000256" key="8">
    <source>
        <dbReference type="ARBA" id="ARBA00023136"/>
    </source>
</evidence>
<feature type="region of interest" description="Disordered" evidence="11">
    <location>
        <begin position="702"/>
        <end position="773"/>
    </location>
</feature>
<evidence type="ECO:0000313" key="15">
    <source>
        <dbReference type="Proteomes" id="UP000678499"/>
    </source>
</evidence>
<feature type="transmembrane region" description="Helical" evidence="12">
    <location>
        <begin position="527"/>
        <end position="552"/>
    </location>
</feature>
<evidence type="ECO:0000256" key="9">
    <source>
        <dbReference type="ARBA" id="ARBA00023157"/>
    </source>
</evidence>
<evidence type="ECO:0000256" key="6">
    <source>
        <dbReference type="ARBA" id="ARBA00022840"/>
    </source>
</evidence>
<dbReference type="InterPro" id="IPR048525">
    <property type="entry name" value="DDR1-2_DS-like"/>
</dbReference>
<keyword evidence="5" id="KW-0547">Nucleotide-binding</keyword>
<keyword evidence="6" id="KW-0067">ATP-binding</keyword>
<dbReference type="SUPFAM" id="SSF49785">
    <property type="entry name" value="Galactose-binding domain-like"/>
    <property type="match status" value="1"/>
</dbReference>
<feature type="region of interest" description="Disordered" evidence="11">
    <location>
        <begin position="798"/>
        <end position="820"/>
    </location>
</feature>
<reference evidence="14" key="1">
    <citation type="submission" date="2020-11" db="EMBL/GenBank/DDBJ databases">
        <authorList>
            <person name="Tran Van P."/>
        </authorList>
    </citation>
    <scope>NUCLEOTIDE SEQUENCE</scope>
</reference>
<keyword evidence="10" id="KW-0325">Glycoprotein</keyword>
<feature type="region of interest" description="Disordered" evidence="11">
    <location>
        <begin position="557"/>
        <end position="591"/>
    </location>
</feature>
<dbReference type="PROSITE" id="PS50022">
    <property type="entry name" value="FA58C_3"/>
    <property type="match status" value="1"/>
</dbReference>
<evidence type="ECO:0000256" key="1">
    <source>
        <dbReference type="ARBA" id="ARBA00004251"/>
    </source>
</evidence>
<evidence type="ECO:0000313" key="14">
    <source>
        <dbReference type="EMBL" id="CAD7278293.1"/>
    </source>
</evidence>
<keyword evidence="8 12" id="KW-0472">Membrane</keyword>
<organism evidence="14">
    <name type="scientific">Notodromas monacha</name>
    <dbReference type="NCBI Taxonomy" id="399045"/>
    <lineage>
        <taxon>Eukaryota</taxon>
        <taxon>Metazoa</taxon>
        <taxon>Ecdysozoa</taxon>
        <taxon>Arthropoda</taxon>
        <taxon>Crustacea</taxon>
        <taxon>Oligostraca</taxon>
        <taxon>Ostracoda</taxon>
        <taxon>Podocopa</taxon>
        <taxon>Podocopida</taxon>
        <taxon>Cypridocopina</taxon>
        <taxon>Cypridoidea</taxon>
        <taxon>Cyprididae</taxon>
        <taxon>Notodromas</taxon>
    </lineage>
</organism>
<evidence type="ECO:0000256" key="7">
    <source>
        <dbReference type="ARBA" id="ARBA00022989"/>
    </source>
</evidence>
<sequence>MTEKRELDPPVVASIVRIVPHTFHHRTVCMRIELYGCPFSGEIESYIVPVSQDELLFEASPLRLGDDSYDGLRSPGKSSDVFKIAGAADEILEAGLGQLTDGIYGVEDVTTDMVATSIHMTASLVVVPLTLITLERPNVTQGYDWVAWKNNSSGHDLELVFVFKSLRVVHEVRLHAANVPSFRVGIFASAKVFVDSGNGHGPKERLVALLGFGDDWIFLSEVSFSSEDYDPKNPGHLKSRGSSWSLTTAEPGQTSTPTLSASLKPTASAVPSADQSEFATQPADDEESGNDSESRSGTPFQTSSSTPSVWIEILIVSLTLSGVVLVALGVVCAVRATWGHWPSDSGRKDHLGNARQGWFTKKPNHIFASAKVFVDSGNGHGPKERLVADRTFASDVGRDFVRNVSIPLISGHELIIARVVRVVLGFGDDWIFLSEVSFSSEDYDPKNPGHLKSRGSSWSLTTAEPGQTSTPTVSASLKPTASAVPSADQSEFATQPADDEESGNDSESRSGTPFQTSSSTPSVWIEILIVSLTLSGVVLVALGVVCAVRATWGHWPSDSGRKDHLGNARQGWFTKKPNHLQDGQDVGGGGGGLRPACRISLTNEQIVTVGSEYSALDRATLCTEYSLLDDNFCLQQQQQGTTNALGKLGQPRQLQLQQQHCWQSAKDVSNLSSPESIYTGASPSTPPSHFLLAGMKTSATTGTLSTFHPTGQKMDAGKGKMATSYAAQQQQQLLQDRGSKKRRSHQQEQPYATTDILCINNNHSSKNKDGKQAAHQQAQVFFLTQRDSAGELSFAPFQQQASSWSTGNIFDPPRHQQNQQ</sequence>
<dbReference type="Gene3D" id="2.60.120.1190">
    <property type="match status" value="2"/>
</dbReference>
<dbReference type="Gene3D" id="2.60.120.260">
    <property type="entry name" value="Galactose-binding domain-like"/>
    <property type="match status" value="1"/>
</dbReference>
<evidence type="ECO:0000256" key="2">
    <source>
        <dbReference type="ARBA" id="ARBA00022475"/>
    </source>
</evidence>
<name>A0A7R9GF33_9CRUS</name>
<protein>
    <recommendedName>
        <fullName evidence="13">F5/8 type C domain-containing protein</fullName>
    </recommendedName>
</protein>
<evidence type="ECO:0000256" key="4">
    <source>
        <dbReference type="ARBA" id="ARBA00022729"/>
    </source>
</evidence>
<dbReference type="Proteomes" id="UP000678499">
    <property type="component" value="Unassembled WGS sequence"/>
</dbReference>
<keyword evidence="2" id="KW-1003">Cell membrane</keyword>
<comment type="subcellular location">
    <subcellularLocation>
        <location evidence="1">Cell membrane</location>
        <topology evidence="1">Single-pass type I membrane protein</topology>
    </subcellularLocation>
</comment>
<proteinExistence type="predicted"/>
<evidence type="ECO:0000256" key="5">
    <source>
        <dbReference type="ARBA" id="ARBA00022741"/>
    </source>
</evidence>
<dbReference type="GO" id="GO:0005524">
    <property type="term" value="F:ATP binding"/>
    <property type="evidence" value="ECO:0007669"/>
    <property type="project" value="UniProtKB-KW"/>
</dbReference>
<dbReference type="InterPro" id="IPR008979">
    <property type="entry name" value="Galactose-bd-like_sf"/>
</dbReference>